<name>A0A915E6L9_9BILA</name>
<dbReference type="PANTHER" id="PTHR45640">
    <property type="entry name" value="HEAT SHOCK PROTEIN HSP-12.2-RELATED"/>
    <property type="match status" value="1"/>
</dbReference>
<dbReference type="GO" id="GO:0005737">
    <property type="term" value="C:cytoplasm"/>
    <property type="evidence" value="ECO:0007669"/>
    <property type="project" value="TreeGrafter"/>
</dbReference>
<keyword evidence="1" id="KW-0346">Stress response</keyword>
<evidence type="ECO:0000313" key="5">
    <source>
        <dbReference type="Proteomes" id="UP000887574"/>
    </source>
</evidence>
<evidence type="ECO:0000259" key="4">
    <source>
        <dbReference type="PROSITE" id="PS01031"/>
    </source>
</evidence>
<dbReference type="InterPro" id="IPR008978">
    <property type="entry name" value="HSP20-like_chaperone"/>
</dbReference>
<comment type="similarity">
    <text evidence="2 3">Belongs to the small heat shock protein (HSP20) family.</text>
</comment>
<feature type="domain" description="SHSP" evidence="4">
    <location>
        <begin position="66"/>
        <end position="172"/>
    </location>
</feature>
<dbReference type="CDD" id="cd06526">
    <property type="entry name" value="metazoan_ACD"/>
    <property type="match status" value="1"/>
</dbReference>
<sequence length="172" mass="18634">MTTYNHSSSYNRTYERKVIEEGSGGGNAFSSPTSRLISSSSPIQTIKSTLSGFPSGASSSFINPHNYHFGTSTSGSFSTSDDNFSAVMDVSSYGPQELKVSVVNQQIVVEGKHPEKADDLGFIERHFIRKFALPRNVHPELVTSNLTAEGMLTITGQAKPKENSPARTILSK</sequence>
<dbReference type="InterPro" id="IPR001436">
    <property type="entry name" value="Alpha-crystallin/sHSP_animal"/>
</dbReference>
<dbReference type="GO" id="GO:0042026">
    <property type="term" value="P:protein refolding"/>
    <property type="evidence" value="ECO:0007669"/>
    <property type="project" value="TreeGrafter"/>
</dbReference>
<dbReference type="PROSITE" id="PS01031">
    <property type="entry name" value="SHSP"/>
    <property type="match status" value="1"/>
</dbReference>
<dbReference type="Proteomes" id="UP000887574">
    <property type="component" value="Unplaced"/>
</dbReference>
<dbReference type="Gene3D" id="2.60.40.790">
    <property type="match status" value="1"/>
</dbReference>
<protein>
    <submittedName>
        <fullName evidence="6">SHSP domain-containing protein</fullName>
    </submittedName>
</protein>
<proteinExistence type="inferred from homology"/>
<dbReference type="GO" id="GO:0051082">
    <property type="term" value="F:unfolded protein binding"/>
    <property type="evidence" value="ECO:0007669"/>
    <property type="project" value="TreeGrafter"/>
</dbReference>
<dbReference type="WBParaSite" id="jg26316">
    <property type="protein sequence ID" value="jg26316"/>
    <property type="gene ID" value="jg26316"/>
</dbReference>
<dbReference type="PRINTS" id="PR00299">
    <property type="entry name" value="ACRYSTALLIN"/>
</dbReference>
<evidence type="ECO:0000313" key="6">
    <source>
        <dbReference type="WBParaSite" id="jg26316"/>
    </source>
</evidence>
<dbReference type="InterPro" id="IPR002068">
    <property type="entry name" value="A-crystallin/Hsp20_dom"/>
</dbReference>
<reference evidence="6" key="1">
    <citation type="submission" date="2022-11" db="UniProtKB">
        <authorList>
            <consortium name="WormBaseParasite"/>
        </authorList>
    </citation>
    <scope>IDENTIFICATION</scope>
</reference>
<dbReference type="GO" id="GO:0009408">
    <property type="term" value="P:response to heat"/>
    <property type="evidence" value="ECO:0007669"/>
    <property type="project" value="TreeGrafter"/>
</dbReference>
<dbReference type="AlphaFoldDB" id="A0A915E6L9"/>
<evidence type="ECO:0000256" key="3">
    <source>
        <dbReference type="RuleBase" id="RU003616"/>
    </source>
</evidence>
<accession>A0A915E6L9</accession>
<organism evidence="5 6">
    <name type="scientific">Ditylenchus dipsaci</name>
    <dbReference type="NCBI Taxonomy" id="166011"/>
    <lineage>
        <taxon>Eukaryota</taxon>
        <taxon>Metazoa</taxon>
        <taxon>Ecdysozoa</taxon>
        <taxon>Nematoda</taxon>
        <taxon>Chromadorea</taxon>
        <taxon>Rhabditida</taxon>
        <taxon>Tylenchina</taxon>
        <taxon>Tylenchomorpha</taxon>
        <taxon>Sphaerularioidea</taxon>
        <taxon>Anguinidae</taxon>
        <taxon>Anguininae</taxon>
        <taxon>Ditylenchus</taxon>
    </lineage>
</organism>
<evidence type="ECO:0000256" key="2">
    <source>
        <dbReference type="PROSITE-ProRule" id="PRU00285"/>
    </source>
</evidence>
<dbReference type="Pfam" id="PF00011">
    <property type="entry name" value="HSP20"/>
    <property type="match status" value="1"/>
</dbReference>
<dbReference type="SUPFAM" id="SSF49764">
    <property type="entry name" value="HSP20-like chaperones"/>
    <property type="match status" value="1"/>
</dbReference>
<keyword evidence="5" id="KW-1185">Reference proteome</keyword>
<evidence type="ECO:0000256" key="1">
    <source>
        <dbReference type="ARBA" id="ARBA00023016"/>
    </source>
</evidence>
<dbReference type="PANTHER" id="PTHR45640:SF13">
    <property type="entry name" value="HEAT SHOCK PROTEIN 22-RELATED"/>
    <property type="match status" value="1"/>
</dbReference>
<dbReference type="GO" id="GO:0005634">
    <property type="term" value="C:nucleus"/>
    <property type="evidence" value="ECO:0007669"/>
    <property type="project" value="TreeGrafter"/>
</dbReference>